<dbReference type="PROSITE" id="PS00292">
    <property type="entry name" value="CYCLINS"/>
    <property type="match status" value="1"/>
</dbReference>
<sequence length="494" mass="56487">MRDIHGTFSNDHVSIHQYKYPYHLYRSEVRTHETCIHEYATEILATMTAALEAAAPNVKLYNNQPYVSPVVRFKLVDFLLKMLVRLKILPFVFYRAVRIFDRYCLKRIVLLDQAQLIITTCLWIAAKINGGNNHFANMSSDRKNNTVNTISDLGYGGGARFRGPTERYRLPKLNELIKLCGSRCNYDAEMFKQMEMHIMTALDWRLNDPSIEEYMVYSHEYKVTEDEPLEAKLGEFFKMKEFVSYASCYAYELVGYSPLQVSKVVVDLINETFSLRELDLRFQTLNQSILVDEAVVDFKAYRDIQKHLVQAIVKAPPYLLQMFASRGPQLLHLLLASNYRPANVSSYTASMVLEPSSASSSVFSEYHATSNYSYASPAPSIHNTEYTGEFAPKSVLDPKFPEGFAPITRRPPRVAPTPDFDAPHSNSHHYPPMCPPACSTYLRNNDSQVSLRSASSKDQEIFDYDPARYGISTPMSVDEEFKHVPEGKAKRRAF</sequence>
<dbReference type="InterPro" id="IPR048258">
    <property type="entry name" value="Cyclins_cyclin-box"/>
</dbReference>
<dbReference type="PANTHER" id="PTHR21615">
    <property type="entry name" value="CYCLIN N-TERMINAL DOMAIN-CONTAINING PROTEIN 1"/>
    <property type="match status" value="1"/>
</dbReference>
<dbReference type="InterPro" id="IPR036915">
    <property type="entry name" value="Cyclin-like_sf"/>
</dbReference>
<dbReference type="InterPro" id="IPR006671">
    <property type="entry name" value="Cyclin_N"/>
</dbReference>
<reference evidence="6 7" key="1">
    <citation type="submission" date="2016-10" db="EMBL/GenBank/DDBJ databases">
        <authorList>
            <person name="de Groot N.N."/>
        </authorList>
    </citation>
    <scope>NUCLEOTIDE SEQUENCE [LARGE SCALE GENOMIC DNA]</scope>
    <source>
        <strain evidence="6 7">PYCC 4715</strain>
    </source>
</reference>
<dbReference type="InterPro" id="IPR013763">
    <property type="entry name" value="Cyclin-like_dom"/>
</dbReference>
<evidence type="ECO:0000313" key="6">
    <source>
        <dbReference type="EMBL" id="SGZ49386.1"/>
    </source>
</evidence>
<comment type="similarity">
    <text evidence="4">Belongs to the cyclin family.</text>
</comment>
<keyword evidence="3" id="KW-0131">Cell cycle</keyword>
<protein>
    <submittedName>
        <fullName evidence="6">CIC11C00000005851</fullName>
    </submittedName>
</protein>
<dbReference type="Proteomes" id="UP000182259">
    <property type="component" value="Chromosome I"/>
</dbReference>
<evidence type="ECO:0000313" key="7">
    <source>
        <dbReference type="Proteomes" id="UP000182259"/>
    </source>
</evidence>
<keyword evidence="2 4" id="KW-0195">Cyclin</keyword>
<dbReference type="AlphaFoldDB" id="A0A1L0CYV3"/>
<dbReference type="GO" id="GO:0051301">
    <property type="term" value="P:cell division"/>
    <property type="evidence" value="ECO:0007669"/>
    <property type="project" value="UniProtKB-KW"/>
</dbReference>
<gene>
    <name evidence="6" type="ORF">SAMEA4029009_CIC11G00000005851</name>
</gene>
<dbReference type="Pfam" id="PF00134">
    <property type="entry name" value="Cyclin_N"/>
    <property type="match status" value="1"/>
</dbReference>
<name>A0A1L0CYV3_9ASCO</name>
<dbReference type="PANTHER" id="PTHR21615:SF2">
    <property type="entry name" value="CYCLIN N-TERMINAL DOMAIN-CONTAINING PROTEIN 1"/>
    <property type="match status" value="1"/>
</dbReference>
<evidence type="ECO:0000256" key="4">
    <source>
        <dbReference type="RuleBase" id="RU000383"/>
    </source>
</evidence>
<dbReference type="SMART" id="SM00385">
    <property type="entry name" value="CYCLIN"/>
    <property type="match status" value="1"/>
</dbReference>
<evidence type="ECO:0000256" key="3">
    <source>
        <dbReference type="ARBA" id="ARBA00023306"/>
    </source>
</evidence>
<keyword evidence="1" id="KW-0132">Cell division</keyword>
<accession>A0A1L0CYV3</accession>
<organism evidence="6 7">
    <name type="scientific">Sungouiella intermedia</name>
    <dbReference type="NCBI Taxonomy" id="45354"/>
    <lineage>
        <taxon>Eukaryota</taxon>
        <taxon>Fungi</taxon>
        <taxon>Dikarya</taxon>
        <taxon>Ascomycota</taxon>
        <taxon>Saccharomycotina</taxon>
        <taxon>Pichiomycetes</taxon>
        <taxon>Metschnikowiaceae</taxon>
        <taxon>Sungouiella</taxon>
    </lineage>
</organism>
<evidence type="ECO:0000256" key="1">
    <source>
        <dbReference type="ARBA" id="ARBA00022618"/>
    </source>
</evidence>
<feature type="domain" description="Cyclin-like" evidence="5">
    <location>
        <begin position="77"/>
        <end position="200"/>
    </location>
</feature>
<dbReference type="EMBL" id="LT635764">
    <property type="protein sequence ID" value="SGZ49386.1"/>
    <property type="molecule type" value="Genomic_DNA"/>
</dbReference>
<evidence type="ECO:0000259" key="5">
    <source>
        <dbReference type="SMART" id="SM00385"/>
    </source>
</evidence>
<dbReference type="Gene3D" id="1.10.472.10">
    <property type="entry name" value="Cyclin-like"/>
    <property type="match status" value="1"/>
</dbReference>
<dbReference type="SUPFAM" id="SSF47954">
    <property type="entry name" value="Cyclin-like"/>
    <property type="match status" value="1"/>
</dbReference>
<evidence type="ECO:0000256" key="2">
    <source>
        <dbReference type="ARBA" id="ARBA00023127"/>
    </source>
</evidence>
<proteinExistence type="inferred from homology"/>